<name>A0A7S4HY60_9STRA</name>
<evidence type="ECO:0000313" key="2">
    <source>
        <dbReference type="EMBL" id="CAE2212815.1"/>
    </source>
</evidence>
<feature type="compositionally biased region" description="Low complexity" evidence="1">
    <location>
        <begin position="426"/>
        <end position="449"/>
    </location>
</feature>
<feature type="compositionally biased region" description="Basic and acidic residues" evidence="1">
    <location>
        <begin position="1023"/>
        <end position="1032"/>
    </location>
</feature>
<proteinExistence type="predicted"/>
<dbReference type="EMBL" id="HBKQ01007742">
    <property type="protein sequence ID" value="CAE2212815.1"/>
    <property type="molecule type" value="Transcribed_RNA"/>
</dbReference>
<dbReference type="AlphaFoldDB" id="A0A7S4HY60"/>
<feature type="compositionally biased region" description="Basic and acidic residues" evidence="1">
    <location>
        <begin position="877"/>
        <end position="902"/>
    </location>
</feature>
<feature type="compositionally biased region" description="Low complexity" evidence="1">
    <location>
        <begin position="407"/>
        <end position="417"/>
    </location>
</feature>
<feature type="region of interest" description="Disordered" evidence="1">
    <location>
        <begin position="592"/>
        <end position="628"/>
    </location>
</feature>
<feature type="compositionally biased region" description="Polar residues" evidence="1">
    <location>
        <begin position="604"/>
        <end position="616"/>
    </location>
</feature>
<feature type="region of interest" description="Disordered" evidence="1">
    <location>
        <begin position="558"/>
        <end position="577"/>
    </location>
</feature>
<feature type="region of interest" description="Disordered" evidence="1">
    <location>
        <begin position="180"/>
        <end position="553"/>
    </location>
</feature>
<sequence length="1051" mass="107703">MAAAAMMNNNDIPQKTATAYDSVYESVRAQADATLRALRARSEGGGIIIDFPPAAAADDASTSTTMAAAATMMNDIPQKTATAYDSVYESVRAQADATLRALRARSEGAAGAVANDAFSAPATTMVTSAPEVPGNILADRAAVAAAMTTAADDSAAYDAVRAQADEALRAFRARSAEGAAAAAGGASPPLQTTPPPQASNAMADSMRQGGNHNPFGGLPPPPPPTEAFSSGPAATAMSAPQVPPPPPPPGASIPPVPPAAAQAQSTMPQGAGANIPPLPRGDASFVPDAPRNYISPDPGGGASGMLSRDPLPPPRSAVPGGGGANSGFATPGTEYVQPAGGGNAISPDHVGVGQFSAAPPRAGGGENNALVSPDPGDPLPRSAPPEAVNGIPTTTTTQTAMPEAASPLPDQSVQPQQQPQPPAPPRVADAPPVPNAAAQPAPEAPNAFPGSASRTAPSSVEAANVGPAPGATQAAPEAPSSAALPGPKAQFPPGGGNVPPGPESPTVPESSSSAALPGPTGTTAQTLPEAGNVPPGQAMQAMPEAATAVPAPAAQTVPDAVSALPPPPATSAVPEAASALPAPKAKFLLEDGNILPPASPTNPPSGGNALSESADSLSERMHEMTDSAARTLSETTHNLMDSAAKITAETANVASTVDHGLSDATARTIAGATNTYVVPTAKTLSVSGDMAPTFFAYLQENAGPAVLEFLRERSPPVAEAAKEIAAAAIAEAKAIYELPARALEQLPPFPADMFAQVARDVTSVLQSGGGFDDLLRALNVQELGMWYALPLGGILILSAICNSLIEAGNRSDTAGRQDAVRVLADEVKELRGYSETTKEEYTNLMKELESLRKQQERSIEVERSLRKELTETTRRLESTKAELEKRRGVEKELRDELTKMGELRSSGPGAGGKKELRAALAATEEQLEATEEQLEATEEQLEATKAELEQRYGIEKDLKLQLARATLSETRKKLEDAETELEERYDVENNLKARLVRGGGGSPEDSSAMPAEKRQRWFSAGRAPERKVETERTPSSAASIAEHRKPSPITA</sequence>
<feature type="region of interest" description="Disordered" evidence="1">
    <location>
        <begin position="994"/>
        <end position="1051"/>
    </location>
</feature>
<reference evidence="2" key="1">
    <citation type="submission" date="2021-01" db="EMBL/GenBank/DDBJ databases">
        <authorList>
            <person name="Corre E."/>
            <person name="Pelletier E."/>
            <person name="Niang G."/>
            <person name="Scheremetjew M."/>
            <person name="Finn R."/>
            <person name="Kale V."/>
            <person name="Holt S."/>
            <person name="Cochrane G."/>
            <person name="Meng A."/>
            <person name="Brown T."/>
            <person name="Cohen L."/>
        </authorList>
    </citation>
    <scope>NUCLEOTIDE SEQUENCE</scope>
    <source>
        <strain evidence="2">Isolate 1302-5</strain>
    </source>
</reference>
<feature type="compositionally biased region" description="Low complexity" evidence="1">
    <location>
        <begin position="471"/>
        <end position="487"/>
    </location>
</feature>
<feature type="compositionally biased region" description="Pro residues" evidence="1">
    <location>
        <begin position="241"/>
        <end position="258"/>
    </location>
</feature>
<accession>A0A7S4HY60</accession>
<protein>
    <submittedName>
        <fullName evidence="2">Uncharacterized protein</fullName>
    </submittedName>
</protein>
<feature type="compositionally biased region" description="Low complexity" evidence="1">
    <location>
        <begin position="541"/>
        <end position="553"/>
    </location>
</feature>
<gene>
    <name evidence="2" type="ORF">OAUR00152_LOCUS5217</name>
</gene>
<evidence type="ECO:0000256" key="1">
    <source>
        <dbReference type="SAM" id="MobiDB-lite"/>
    </source>
</evidence>
<feature type="region of interest" description="Disordered" evidence="1">
    <location>
        <begin position="877"/>
        <end position="915"/>
    </location>
</feature>
<organism evidence="2">
    <name type="scientific">Odontella aurita</name>
    <dbReference type="NCBI Taxonomy" id="265563"/>
    <lineage>
        <taxon>Eukaryota</taxon>
        <taxon>Sar</taxon>
        <taxon>Stramenopiles</taxon>
        <taxon>Ochrophyta</taxon>
        <taxon>Bacillariophyta</taxon>
        <taxon>Mediophyceae</taxon>
        <taxon>Biddulphiophycidae</taxon>
        <taxon>Eupodiscales</taxon>
        <taxon>Odontellaceae</taxon>
        <taxon>Odontella</taxon>
    </lineage>
</organism>